<dbReference type="EMBL" id="UFAJ01000112">
    <property type="protein sequence ID" value="SSD59244.1"/>
    <property type="molecule type" value="Genomic_DNA"/>
</dbReference>
<evidence type="ECO:0000313" key="9">
    <source>
        <dbReference type="Proteomes" id="UP000262825"/>
    </source>
</evidence>
<dbReference type="Proteomes" id="UP000262825">
    <property type="component" value="Unassembled WGS sequence"/>
</dbReference>
<dbReference type="GO" id="GO:1990904">
    <property type="term" value="C:ribonucleoprotein complex"/>
    <property type="evidence" value="ECO:0007669"/>
    <property type="project" value="UniProtKB-KW"/>
</dbReference>
<keyword evidence="4 8" id="KW-0689">Ribosomal protein</keyword>
<gene>
    <name evidence="8" type="ORF">SCODWIG_01005</name>
</gene>
<dbReference type="Gene3D" id="6.10.250.3440">
    <property type="match status" value="1"/>
</dbReference>
<keyword evidence="6" id="KW-0687">Ribonucleoprotein</keyword>
<reference evidence="9" key="1">
    <citation type="submission" date="2018-06" db="EMBL/GenBank/DDBJ databases">
        <authorList>
            <person name="Guldener U."/>
        </authorList>
    </citation>
    <scope>NUCLEOTIDE SEQUENCE [LARGE SCALE GENOMIC DNA]</scope>
    <source>
        <strain evidence="9">UTAD17</strain>
    </source>
</reference>
<evidence type="ECO:0000256" key="4">
    <source>
        <dbReference type="ARBA" id="ARBA00022980"/>
    </source>
</evidence>
<dbReference type="GO" id="GO:0032543">
    <property type="term" value="P:mitochondrial translation"/>
    <property type="evidence" value="ECO:0007669"/>
    <property type="project" value="InterPro"/>
</dbReference>
<evidence type="ECO:0000256" key="3">
    <source>
        <dbReference type="ARBA" id="ARBA00022946"/>
    </source>
</evidence>
<dbReference type="Pfam" id="PF09812">
    <property type="entry name" value="MRP-L28"/>
    <property type="match status" value="1"/>
</dbReference>
<organism evidence="8 9">
    <name type="scientific">Saccharomycodes ludwigii</name>
    <dbReference type="NCBI Taxonomy" id="36035"/>
    <lineage>
        <taxon>Eukaryota</taxon>
        <taxon>Fungi</taxon>
        <taxon>Dikarya</taxon>
        <taxon>Ascomycota</taxon>
        <taxon>Saccharomycotina</taxon>
        <taxon>Saccharomycetes</taxon>
        <taxon>Saccharomycodales</taxon>
        <taxon>Saccharomycodaceae</taxon>
        <taxon>Saccharomycodes</taxon>
    </lineage>
</organism>
<accession>A0A376B430</accession>
<dbReference type="PANTHER" id="PTHR39150">
    <property type="entry name" value="54S RIBOSOMAL PROTEIN L28, MITOCHONDRIAL"/>
    <property type="match status" value="1"/>
</dbReference>
<evidence type="ECO:0000256" key="5">
    <source>
        <dbReference type="ARBA" id="ARBA00023128"/>
    </source>
</evidence>
<name>A0A376B430_9ASCO</name>
<dbReference type="PANTHER" id="PTHR39150:SF1">
    <property type="entry name" value="LARGE RIBOSOMAL SUBUNIT PROTEIN ML40"/>
    <property type="match status" value="1"/>
</dbReference>
<comment type="subcellular location">
    <subcellularLocation>
        <location evidence="1">Mitochondrion</location>
    </subcellularLocation>
</comment>
<keyword evidence="3" id="KW-0809">Transit peptide</keyword>
<dbReference type="VEuPathDB" id="FungiDB:SCODWIG_01005"/>
<keyword evidence="5" id="KW-0496">Mitochondrion</keyword>
<protein>
    <recommendedName>
        <fullName evidence="7">Large ribosomal subunit protein mL40</fullName>
    </recommendedName>
</protein>
<dbReference type="AlphaFoldDB" id="A0A376B430"/>
<dbReference type="FunFam" id="6.10.250.3440:FF:000001">
    <property type="entry name" value="Mitochondrial ribosomal protein L40"/>
    <property type="match status" value="1"/>
</dbReference>
<keyword evidence="9" id="KW-1185">Reference proteome</keyword>
<proteinExistence type="inferred from homology"/>
<dbReference type="InterPro" id="IPR042831">
    <property type="entry name" value="Ribosomal_mL40_fung"/>
</dbReference>
<comment type="similarity">
    <text evidence="2">Belongs to the mitochondrion-specific ribosomal protein mL40 family.</text>
</comment>
<evidence type="ECO:0000256" key="6">
    <source>
        <dbReference type="ARBA" id="ARBA00023274"/>
    </source>
</evidence>
<dbReference type="GO" id="GO:0005840">
    <property type="term" value="C:ribosome"/>
    <property type="evidence" value="ECO:0007669"/>
    <property type="project" value="UniProtKB-KW"/>
</dbReference>
<evidence type="ECO:0000256" key="1">
    <source>
        <dbReference type="ARBA" id="ARBA00004173"/>
    </source>
</evidence>
<dbReference type="InterPro" id="IPR019192">
    <property type="entry name" value="Ribosomal_mL40"/>
</dbReference>
<dbReference type="GO" id="GO:0003735">
    <property type="term" value="F:structural constituent of ribosome"/>
    <property type="evidence" value="ECO:0007669"/>
    <property type="project" value="InterPro"/>
</dbReference>
<evidence type="ECO:0000313" key="8">
    <source>
        <dbReference type="EMBL" id="SSD59244.1"/>
    </source>
</evidence>
<evidence type="ECO:0000256" key="7">
    <source>
        <dbReference type="ARBA" id="ARBA00035192"/>
    </source>
</evidence>
<sequence length="170" mass="19341">MSSRKINKLLLLSPAKALGTNTAISTTSTTFIRGKRTSSKKKTSTLSPAAQRAVTQLSVLSASRKQPKLLKLCNEDLIKHQTIQTCWSEYQKSLREERANRLELQYEAMNEAMELLQEIAPDLYALANEGDESNASKKKRFPLEIRVPTDYPPSNIWYYDYKPEVSNDKK</sequence>
<dbReference type="GO" id="GO:0005739">
    <property type="term" value="C:mitochondrion"/>
    <property type="evidence" value="ECO:0007669"/>
    <property type="project" value="UniProtKB-SubCell"/>
</dbReference>
<evidence type="ECO:0000256" key="2">
    <source>
        <dbReference type="ARBA" id="ARBA00009360"/>
    </source>
</evidence>